<accession>A0A1V9FL42</accession>
<evidence type="ECO:0000256" key="1">
    <source>
        <dbReference type="SAM" id="SignalP"/>
    </source>
</evidence>
<protein>
    <recommendedName>
        <fullName evidence="4">DUF2279 domain-containing protein</fullName>
    </recommendedName>
</protein>
<dbReference type="OrthoDB" id="9803535at2"/>
<dbReference type="Pfam" id="PF10043">
    <property type="entry name" value="DUF2279"/>
    <property type="match status" value="1"/>
</dbReference>
<feature type="chain" id="PRO_5012935440" description="DUF2279 domain-containing protein" evidence="1">
    <location>
        <begin position="19"/>
        <end position="314"/>
    </location>
</feature>
<sequence>MKKITLVISFFIVNSAIAQDSTFKPGIEVSFPASNINHKKIVVAGASFAGYTGSLYFLNKAWYKDYPKSSFHTFDDNSEWLQIDKVGHLWTAYNTSRLLYVLWKWAGCTSNESVLIGTLSGFSYMTVIEFLDAHSAKWGWSWGDISANFAGSSIFLVQQLAWKEQKLQIKFSSHKVLYSNELLARANDLYGKSLAERLLKDYNAQTYWMSFSLARIFRNRKLPGWLNIAIGYGAEGMFGANENIGFDKNGQITFNRTDIKRFRQWYLAPDIDLTKIKSKNKIIQSLFTALNSIKFPAPSIEFSNNRIRGHWLHF</sequence>
<dbReference type="Proteomes" id="UP000192796">
    <property type="component" value="Unassembled WGS sequence"/>
</dbReference>
<name>A0A1V9FL42_9BACT</name>
<reference evidence="2 3" key="1">
    <citation type="submission" date="2016-03" db="EMBL/GenBank/DDBJ databases">
        <title>Niastella vici sp. nov., isolated from farmland soil.</title>
        <authorList>
            <person name="Chen L."/>
            <person name="Wang D."/>
            <person name="Yang S."/>
            <person name="Wang G."/>
        </authorList>
    </citation>
    <scope>NUCLEOTIDE SEQUENCE [LARGE SCALE GENOMIC DNA]</scope>
    <source>
        <strain evidence="2 3">DJ57</strain>
    </source>
</reference>
<organism evidence="2 3">
    <name type="scientific">Niastella vici</name>
    <dbReference type="NCBI Taxonomy" id="1703345"/>
    <lineage>
        <taxon>Bacteria</taxon>
        <taxon>Pseudomonadati</taxon>
        <taxon>Bacteroidota</taxon>
        <taxon>Chitinophagia</taxon>
        <taxon>Chitinophagales</taxon>
        <taxon>Chitinophagaceae</taxon>
        <taxon>Niastella</taxon>
    </lineage>
</organism>
<keyword evidence="1" id="KW-0732">Signal</keyword>
<gene>
    <name evidence="2" type="ORF">A3860_39120</name>
</gene>
<dbReference type="EMBL" id="LVYD01000090">
    <property type="protein sequence ID" value="OQP58946.1"/>
    <property type="molecule type" value="Genomic_DNA"/>
</dbReference>
<dbReference type="InterPro" id="IPR018736">
    <property type="entry name" value="DUF2279_periplasmic_lipo"/>
</dbReference>
<feature type="signal peptide" evidence="1">
    <location>
        <begin position="1"/>
        <end position="18"/>
    </location>
</feature>
<dbReference type="STRING" id="1703345.A3860_39120"/>
<comment type="caution">
    <text evidence="2">The sequence shown here is derived from an EMBL/GenBank/DDBJ whole genome shotgun (WGS) entry which is preliminary data.</text>
</comment>
<evidence type="ECO:0000313" key="3">
    <source>
        <dbReference type="Proteomes" id="UP000192796"/>
    </source>
</evidence>
<keyword evidence="3" id="KW-1185">Reference proteome</keyword>
<evidence type="ECO:0000313" key="2">
    <source>
        <dbReference type="EMBL" id="OQP58946.1"/>
    </source>
</evidence>
<proteinExistence type="predicted"/>
<dbReference type="AlphaFoldDB" id="A0A1V9FL42"/>
<dbReference type="RefSeq" id="WP_081155102.1">
    <property type="nucleotide sequence ID" value="NZ_LVYD01000090.1"/>
</dbReference>
<evidence type="ECO:0008006" key="4">
    <source>
        <dbReference type="Google" id="ProtNLM"/>
    </source>
</evidence>